<evidence type="ECO:0000313" key="5">
    <source>
        <dbReference type="Proteomes" id="UP000028926"/>
    </source>
</evidence>
<dbReference type="SUPFAM" id="SSF53448">
    <property type="entry name" value="Nucleotide-diphospho-sugar transferases"/>
    <property type="match status" value="1"/>
</dbReference>
<dbReference type="STRING" id="91604.ID47_00205"/>
<dbReference type="eggNOG" id="COG1212">
    <property type="taxonomic scope" value="Bacteria"/>
</dbReference>
<keyword evidence="1 4" id="KW-0808">Transferase</keyword>
<dbReference type="KEGG" id="paca:ID47_00205"/>
<keyword evidence="5" id="KW-1185">Reference proteome</keyword>
<dbReference type="GO" id="GO:0009103">
    <property type="term" value="P:lipopolysaccharide biosynthetic process"/>
    <property type="evidence" value="ECO:0007669"/>
    <property type="project" value="UniProtKB-KW"/>
</dbReference>
<dbReference type="GO" id="GO:0005829">
    <property type="term" value="C:cytosol"/>
    <property type="evidence" value="ECO:0007669"/>
    <property type="project" value="TreeGrafter"/>
</dbReference>
<name>A0A077AQR5_9PROT</name>
<dbReference type="AlphaFoldDB" id="A0A077AQR5"/>
<dbReference type="InterPro" id="IPR029044">
    <property type="entry name" value="Nucleotide-diphossugar_trans"/>
</dbReference>
<evidence type="ECO:0000256" key="1">
    <source>
        <dbReference type="ARBA" id="ARBA00022679"/>
    </source>
</evidence>
<proteinExistence type="predicted"/>
<dbReference type="CDD" id="cd02517">
    <property type="entry name" value="CMP-KDO-Synthetase"/>
    <property type="match status" value="1"/>
</dbReference>
<dbReference type="InterPro" id="IPR004528">
    <property type="entry name" value="KdsB"/>
</dbReference>
<dbReference type="PANTHER" id="PTHR42866:SF2">
    <property type="entry name" value="3-DEOXY-MANNO-OCTULOSONATE CYTIDYLYLTRANSFERASE, MITOCHONDRIAL"/>
    <property type="match status" value="1"/>
</dbReference>
<dbReference type="Pfam" id="PF02348">
    <property type="entry name" value="CTP_transf_3"/>
    <property type="match status" value="1"/>
</dbReference>
<keyword evidence="3" id="KW-0448">Lipopolysaccharide biosynthesis</keyword>
<dbReference type="RefSeq" id="WP_038462656.1">
    <property type="nucleotide sequence ID" value="NZ_CP008941.1"/>
</dbReference>
<evidence type="ECO:0000256" key="3">
    <source>
        <dbReference type="ARBA" id="ARBA00022985"/>
    </source>
</evidence>
<sequence length="247" mass="26688">MSRSIIIIPARMASSRLPNKPLADIQGKPMIVRVMEQAQKANLGPVIVACCGSEIAAVVRQAGGIAIETDPDLPSGSDRIVEALRHYDPEGVYETVINLQGDLPTVDPHLIQASLAPLADPTIDIATLCCKIRDTNEVGNPNVVKIATSAWVEHGGIVISRGVYFSRLAIPANAQTHYHHIGIYTYRRAALERFVSLPPSYLETTEKLEQLRALEAGMRIGVVLVDGMPQSVDTPEDLARVCIAQPA</sequence>
<dbReference type="NCBIfam" id="TIGR00466">
    <property type="entry name" value="kdsB"/>
    <property type="match status" value="1"/>
</dbReference>
<reference evidence="4 5" key="1">
    <citation type="submission" date="2014-07" db="EMBL/GenBank/DDBJ databases">
        <title>Comparative genomic insights into amoeba endosymbionts belonging to the families of Holosporaceae and Candidatus Midichloriaceae within Rickettsiales.</title>
        <authorList>
            <person name="Wang Z."/>
            <person name="Wu M."/>
        </authorList>
    </citation>
    <scope>NUCLEOTIDE SEQUENCE [LARGE SCALE GENOMIC DNA]</scope>
    <source>
        <strain evidence="4">PRA3</strain>
    </source>
</reference>
<gene>
    <name evidence="4" type="ORF">ID47_00205</name>
</gene>
<dbReference type="Proteomes" id="UP000028926">
    <property type="component" value="Chromosome"/>
</dbReference>
<dbReference type="InterPro" id="IPR003329">
    <property type="entry name" value="Cytidylyl_trans"/>
</dbReference>
<evidence type="ECO:0000256" key="2">
    <source>
        <dbReference type="ARBA" id="ARBA00022695"/>
    </source>
</evidence>
<dbReference type="NCBIfam" id="NF003948">
    <property type="entry name" value="PRK05450.1-1"/>
    <property type="match status" value="1"/>
</dbReference>
<dbReference type="Gene3D" id="3.90.550.10">
    <property type="entry name" value="Spore Coat Polysaccharide Biosynthesis Protein SpsA, Chain A"/>
    <property type="match status" value="1"/>
</dbReference>
<accession>A0A077AQR5</accession>
<dbReference type="NCBIfam" id="NF003952">
    <property type="entry name" value="PRK05450.1-5"/>
    <property type="match status" value="1"/>
</dbReference>
<dbReference type="PANTHER" id="PTHR42866">
    <property type="entry name" value="3-DEOXY-MANNO-OCTULOSONATE CYTIDYLYLTRANSFERASE"/>
    <property type="match status" value="1"/>
</dbReference>
<organism evidence="4 5">
    <name type="scientific">Candidatus Odyssella acanthamoebae</name>
    <dbReference type="NCBI Taxonomy" id="91604"/>
    <lineage>
        <taxon>Bacteria</taxon>
        <taxon>Pseudomonadati</taxon>
        <taxon>Pseudomonadota</taxon>
        <taxon>Alphaproteobacteria</taxon>
        <taxon>Holosporales</taxon>
        <taxon>Candidatus Paracaedibacteraceae</taxon>
        <taxon>Candidatus Odyssella</taxon>
    </lineage>
</organism>
<dbReference type="OrthoDB" id="9815559at2"/>
<dbReference type="HOGENOM" id="CLU_065038_0_1_5"/>
<protein>
    <submittedName>
        <fullName evidence="4">3-deoxy-manno-octulosonate cytidylyltransferase</fullName>
    </submittedName>
</protein>
<dbReference type="EMBL" id="CP008941">
    <property type="protein sequence ID" value="AIK95517.1"/>
    <property type="molecule type" value="Genomic_DNA"/>
</dbReference>
<dbReference type="GO" id="GO:0008690">
    <property type="term" value="F:3-deoxy-manno-octulosonate cytidylyltransferase activity"/>
    <property type="evidence" value="ECO:0007669"/>
    <property type="project" value="InterPro"/>
</dbReference>
<keyword evidence="2 4" id="KW-0548">Nucleotidyltransferase</keyword>
<evidence type="ECO:0000313" key="4">
    <source>
        <dbReference type="EMBL" id="AIK95517.1"/>
    </source>
</evidence>